<gene>
    <name evidence="5" type="ORF">ACFQGD_27850</name>
</gene>
<dbReference type="Pfam" id="PF01555">
    <property type="entry name" value="N6_N4_Mtase"/>
    <property type="match status" value="1"/>
</dbReference>
<evidence type="ECO:0000259" key="4">
    <source>
        <dbReference type="Pfam" id="PF01555"/>
    </source>
</evidence>
<dbReference type="InterPro" id="IPR029063">
    <property type="entry name" value="SAM-dependent_MTases_sf"/>
</dbReference>
<organism evidence="5 6">
    <name type="scientific">Haloechinothrix salitolerans</name>
    <dbReference type="NCBI Taxonomy" id="926830"/>
    <lineage>
        <taxon>Bacteria</taxon>
        <taxon>Bacillati</taxon>
        <taxon>Actinomycetota</taxon>
        <taxon>Actinomycetes</taxon>
        <taxon>Pseudonocardiales</taxon>
        <taxon>Pseudonocardiaceae</taxon>
        <taxon>Haloechinothrix</taxon>
    </lineage>
</organism>
<name>A0ABW2C6F2_9PSEU</name>
<feature type="domain" description="DNA methylase N-4/N-6" evidence="4">
    <location>
        <begin position="35"/>
        <end position="94"/>
    </location>
</feature>
<feature type="region of interest" description="Disordered" evidence="3">
    <location>
        <begin position="1"/>
        <end position="24"/>
    </location>
</feature>
<dbReference type="Gene3D" id="3.40.50.150">
    <property type="entry name" value="Vaccinia Virus protein VP39"/>
    <property type="match status" value="1"/>
</dbReference>
<evidence type="ECO:0000313" key="6">
    <source>
        <dbReference type="Proteomes" id="UP001596337"/>
    </source>
</evidence>
<dbReference type="InterPro" id="IPR002941">
    <property type="entry name" value="DNA_methylase_N4/N6"/>
</dbReference>
<accession>A0ABW2C6F2</accession>
<evidence type="ECO:0000256" key="1">
    <source>
        <dbReference type="ARBA" id="ARBA00022603"/>
    </source>
</evidence>
<evidence type="ECO:0000256" key="3">
    <source>
        <dbReference type="SAM" id="MobiDB-lite"/>
    </source>
</evidence>
<dbReference type="GO" id="GO:0032259">
    <property type="term" value="P:methylation"/>
    <property type="evidence" value="ECO:0007669"/>
    <property type="project" value="UniProtKB-KW"/>
</dbReference>
<evidence type="ECO:0000256" key="2">
    <source>
        <dbReference type="ARBA" id="ARBA00022679"/>
    </source>
</evidence>
<reference evidence="6" key="1">
    <citation type="journal article" date="2019" name="Int. J. Syst. Evol. Microbiol.">
        <title>The Global Catalogue of Microorganisms (GCM) 10K type strain sequencing project: providing services to taxonomists for standard genome sequencing and annotation.</title>
        <authorList>
            <consortium name="The Broad Institute Genomics Platform"/>
            <consortium name="The Broad Institute Genome Sequencing Center for Infectious Disease"/>
            <person name="Wu L."/>
            <person name="Ma J."/>
        </authorList>
    </citation>
    <scope>NUCLEOTIDE SEQUENCE [LARGE SCALE GENOMIC DNA]</scope>
    <source>
        <strain evidence="6">KCTC 32255</strain>
    </source>
</reference>
<dbReference type="SUPFAM" id="SSF53335">
    <property type="entry name" value="S-adenosyl-L-methionine-dependent methyltransferases"/>
    <property type="match status" value="1"/>
</dbReference>
<keyword evidence="6" id="KW-1185">Reference proteome</keyword>
<protein>
    <submittedName>
        <fullName evidence="5">DNA methyltransferase</fullName>
    </submittedName>
</protein>
<comment type="caution">
    <text evidence="5">The sequence shown here is derived from an EMBL/GenBank/DDBJ whole genome shotgun (WGS) entry which is preliminary data.</text>
</comment>
<keyword evidence="1 5" id="KW-0489">Methyltransferase</keyword>
<dbReference type="RefSeq" id="WP_345401518.1">
    <property type="nucleotide sequence ID" value="NZ_BAABLA010000106.1"/>
</dbReference>
<keyword evidence="2" id="KW-0808">Transferase</keyword>
<dbReference type="Proteomes" id="UP001596337">
    <property type="component" value="Unassembled WGS sequence"/>
</dbReference>
<proteinExistence type="predicted"/>
<evidence type="ECO:0000313" key="5">
    <source>
        <dbReference type="EMBL" id="MFC6870946.1"/>
    </source>
</evidence>
<dbReference type="EMBL" id="JBHSXX010000001">
    <property type="protein sequence ID" value="MFC6870946.1"/>
    <property type="molecule type" value="Genomic_DNA"/>
</dbReference>
<sequence length="288" mass="30532">MGTRHNRHASQHKTPCGPQSVWATGQHEPATDLIDRGYHIDTAADTDRVPPAVAERAIEAYCPPRGIVLDPDCGAGTVLAEALRDGRSAIGVTEHRRWRTLATANINAVRYAAGVGGMAFVAAAGDHALRASRAAGLTGQIDLALTSVRTHPPDNTLTTAGAKLRALLENTRPLMRPGARIAIVVPAARTDGTPAGLLRLTLDAGASVGLLPTERCVALTGRLDHGEIISHAQAPLATAAIAQRKYHRRPLIWPAHVDIAMFTVPTTAAVANTQRFPMQSTDEPRWAA</sequence>
<feature type="compositionally biased region" description="Basic residues" evidence="3">
    <location>
        <begin position="1"/>
        <end position="11"/>
    </location>
</feature>
<dbReference type="GO" id="GO:0008168">
    <property type="term" value="F:methyltransferase activity"/>
    <property type="evidence" value="ECO:0007669"/>
    <property type="project" value="UniProtKB-KW"/>
</dbReference>